<evidence type="ECO:0000259" key="5">
    <source>
        <dbReference type="PROSITE" id="PS51077"/>
    </source>
</evidence>
<feature type="domain" description="IclR-ED" evidence="6">
    <location>
        <begin position="96"/>
        <end position="285"/>
    </location>
</feature>
<dbReference type="InterPro" id="IPR014757">
    <property type="entry name" value="Tscrpt_reg_IclR_C"/>
</dbReference>
<dbReference type="GO" id="GO:0003677">
    <property type="term" value="F:DNA binding"/>
    <property type="evidence" value="ECO:0007669"/>
    <property type="project" value="UniProtKB-KW"/>
</dbReference>
<dbReference type="Pfam" id="PF09339">
    <property type="entry name" value="HTH_IclR"/>
    <property type="match status" value="1"/>
</dbReference>
<reference evidence="7 8" key="1">
    <citation type="submission" date="2016-11" db="EMBL/GenBank/DDBJ databases">
        <authorList>
            <person name="Jaros S."/>
            <person name="Januszkiewicz K."/>
            <person name="Wedrychowicz H."/>
        </authorList>
    </citation>
    <scope>NUCLEOTIDE SEQUENCE [LARGE SCALE GENOMIC DNA]</scope>
    <source>
        <strain evidence="7 8">DSM 29589</strain>
    </source>
</reference>
<dbReference type="SUPFAM" id="SSF46785">
    <property type="entry name" value="Winged helix' DNA-binding domain"/>
    <property type="match status" value="1"/>
</dbReference>
<evidence type="ECO:0000256" key="3">
    <source>
        <dbReference type="ARBA" id="ARBA00023163"/>
    </source>
</evidence>
<protein>
    <submittedName>
        <fullName evidence="7">Transcriptional regulator, IclR family</fullName>
    </submittedName>
</protein>
<dbReference type="PANTHER" id="PTHR30136:SF39">
    <property type="entry name" value="TRANSCRIPTIONAL REGULATORY PROTEIN"/>
    <property type="match status" value="1"/>
</dbReference>
<evidence type="ECO:0000259" key="6">
    <source>
        <dbReference type="PROSITE" id="PS51078"/>
    </source>
</evidence>
<dbReference type="Proteomes" id="UP000183974">
    <property type="component" value="Unassembled WGS sequence"/>
</dbReference>
<dbReference type="STRING" id="337701.SAMN05444398_111112"/>
<sequence>MMTETDKRSTGQAGGGSGGQAGATPSSAPSTVGDTSGNAMMGVTRAVAVLRLIGAAPEPGLRLRDISEALSMHKTSTSRMLSTLIGLGVVDRDRNRCYRISDDFRASFGTPLTTTRLRQAARPALGMLSERLEDVAFLSVPNGLDSLCVSRNIGSYPIQALSLNVGGRRPLGVGAGSLALLAWEQEEERNRLIEMQRGRLGKYRVEVEDIAAAVEQARADGYTDLPGFVVQGMTGMGIPVRDPSGVVVGALSVAAISERLAGSRRDLAISALREAAAMVEAQLTAGSGRLVDQHESDGRDGEAV</sequence>
<dbReference type="PANTHER" id="PTHR30136">
    <property type="entry name" value="HELIX-TURN-HELIX TRANSCRIPTIONAL REGULATOR, ICLR FAMILY"/>
    <property type="match status" value="1"/>
</dbReference>
<dbReference type="InterPro" id="IPR050707">
    <property type="entry name" value="HTH_MetabolicPath_Reg"/>
</dbReference>
<dbReference type="GO" id="GO:0045892">
    <property type="term" value="P:negative regulation of DNA-templated transcription"/>
    <property type="evidence" value="ECO:0007669"/>
    <property type="project" value="TreeGrafter"/>
</dbReference>
<evidence type="ECO:0000313" key="8">
    <source>
        <dbReference type="Proteomes" id="UP000183974"/>
    </source>
</evidence>
<dbReference type="Gene3D" id="1.10.10.10">
    <property type="entry name" value="Winged helix-like DNA-binding domain superfamily/Winged helix DNA-binding domain"/>
    <property type="match status" value="1"/>
</dbReference>
<evidence type="ECO:0000256" key="1">
    <source>
        <dbReference type="ARBA" id="ARBA00023015"/>
    </source>
</evidence>
<dbReference type="Pfam" id="PF01614">
    <property type="entry name" value="IclR_C"/>
    <property type="match status" value="1"/>
</dbReference>
<keyword evidence="1" id="KW-0805">Transcription regulation</keyword>
<proteinExistence type="predicted"/>
<keyword evidence="3" id="KW-0804">Transcription</keyword>
<dbReference type="Gene3D" id="3.30.450.40">
    <property type="match status" value="1"/>
</dbReference>
<dbReference type="InterPro" id="IPR036390">
    <property type="entry name" value="WH_DNA-bd_sf"/>
</dbReference>
<gene>
    <name evidence="7" type="ORF">SAMN05444398_111112</name>
</gene>
<accession>A0A1M7GWT1</accession>
<keyword evidence="2" id="KW-0238">DNA-binding</keyword>
<dbReference type="InterPro" id="IPR036388">
    <property type="entry name" value="WH-like_DNA-bd_sf"/>
</dbReference>
<dbReference type="InterPro" id="IPR029016">
    <property type="entry name" value="GAF-like_dom_sf"/>
</dbReference>
<feature type="region of interest" description="Disordered" evidence="4">
    <location>
        <begin position="1"/>
        <end position="37"/>
    </location>
</feature>
<dbReference type="SUPFAM" id="SSF55781">
    <property type="entry name" value="GAF domain-like"/>
    <property type="match status" value="1"/>
</dbReference>
<feature type="domain" description="HTH iclR-type" evidence="5">
    <location>
        <begin position="40"/>
        <end position="102"/>
    </location>
</feature>
<dbReference type="EMBL" id="FRBR01000011">
    <property type="protein sequence ID" value="SHM20566.1"/>
    <property type="molecule type" value="Genomic_DNA"/>
</dbReference>
<name>A0A1M7GWT1_9RHOB</name>
<dbReference type="GO" id="GO:0003700">
    <property type="term" value="F:DNA-binding transcription factor activity"/>
    <property type="evidence" value="ECO:0007669"/>
    <property type="project" value="TreeGrafter"/>
</dbReference>
<dbReference type="InterPro" id="IPR005471">
    <property type="entry name" value="Tscrpt_reg_IclR_N"/>
</dbReference>
<dbReference type="PROSITE" id="PS51078">
    <property type="entry name" value="ICLR_ED"/>
    <property type="match status" value="1"/>
</dbReference>
<keyword evidence="8" id="KW-1185">Reference proteome</keyword>
<dbReference type="SMART" id="SM00346">
    <property type="entry name" value="HTH_ICLR"/>
    <property type="match status" value="1"/>
</dbReference>
<evidence type="ECO:0000256" key="2">
    <source>
        <dbReference type="ARBA" id="ARBA00023125"/>
    </source>
</evidence>
<feature type="compositionally biased region" description="Gly residues" evidence="4">
    <location>
        <begin position="12"/>
        <end position="21"/>
    </location>
</feature>
<evidence type="ECO:0000256" key="4">
    <source>
        <dbReference type="SAM" id="MobiDB-lite"/>
    </source>
</evidence>
<evidence type="ECO:0000313" key="7">
    <source>
        <dbReference type="EMBL" id="SHM20566.1"/>
    </source>
</evidence>
<organism evidence="7 8">
    <name type="scientific">Roseovarius pacificus</name>
    <dbReference type="NCBI Taxonomy" id="337701"/>
    <lineage>
        <taxon>Bacteria</taxon>
        <taxon>Pseudomonadati</taxon>
        <taxon>Pseudomonadota</taxon>
        <taxon>Alphaproteobacteria</taxon>
        <taxon>Rhodobacterales</taxon>
        <taxon>Roseobacteraceae</taxon>
        <taxon>Roseovarius</taxon>
    </lineage>
</organism>
<dbReference type="AlphaFoldDB" id="A0A1M7GWT1"/>
<dbReference type="PROSITE" id="PS51077">
    <property type="entry name" value="HTH_ICLR"/>
    <property type="match status" value="1"/>
</dbReference>